<dbReference type="KEGG" id="ajg:KKR91_10705"/>
<proteinExistence type="predicted"/>
<feature type="transmembrane region" description="Helical" evidence="2">
    <location>
        <begin position="420"/>
        <end position="444"/>
    </location>
</feature>
<feature type="compositionally biased region" description="Basic and acidic residues" evidence="1">
    <location>
        <begin position="28"/>
        <end position="58"/>
    </location>
</feature>
<feature type="compositionally biased region" description="Basic and acidic residues" evidence="1">
    <location>
        <begin position="9"/>
        <end position="18"/>
    </location>
</feature>
<evidence type="ECO:0000313" key="3">
    <source>
        <dbReference type="EMBL" id="QWC08996.1"/>
    </source>
</evidence>
<protein>
    <submittedName>
        <fullName evidence="3">Uncharacterized protein</fullName>
    </submittedName>
</protein>
<evidence type="ECO:0000313" key="4">
    <source>
        <dbReference type="Proteomes" id="UP000676885"/>
    </source>
</evidence>
<feature type="region of interest" description="Disordered" evidence="1">
    <location>
        <begin position="1"/>
        <end position="211"/>
    </location>
</feature>
<feature type="compositionally biased region" description="Pro residues" evidence="1">
    <location>
        <begin position="197"/>
        <end position="207"/>
    </location>
</feature>
<accession>A0A975M3W9</accession>
<dbReference type="RefSeq" id="WP_210229413.1">
    <property type="nucleotide sequence ID" value="NZ_CP076022.1"/>
</dbReference>
<feature type="compositionally biased region" description="Polar residues" evidence="1">
    <location>
        <begin position="330"/>
        <end position="340"/>
    </location>
</feature>
<gene>
    <name evidence="3" type="ORF">KKR91_10705</name>
</gene>
<keyword evidence="2" id="KW-0472">Membrane</keyword>
<evidence type="ECO:0000256" key="1">
    <source>
        <dbReference type="SAM" id="MobiDB-lite"/>
    </source>
</evidence>
<feature type="compositionally biased region" description="Low complexity" evidence="1">
    <location>
        <begin position="108"/>
        <end position="155"/>
    </location>
</feature>
<dbReference type="EMBL" id="CP076022">
    <property type="protein sequence ID" value="QWC08996.1"/>
    <property type="molecule type" value="Genomic_DNA"/>
</dbReference>
<name>A0A975M3W9_9MICC</name>
<dbReference type="AlphaFoldDB" id="A0A975M3W9"/>
<reference evidence="3 4" key="1">
    <citation type="submission" date="2021-05" db="EMBL/GenBank/DDBJ databases">
        <title>Novel species in genus Arthrobacter.</title>
        <authorList>
            <person name="Zhang G."/>
        </authorList>
    </citation>
    <scope>NUCLEOTIDE SEQUENCE [LARGE SCALE GENOMIC DNA]</scope>
    <source>
        <strain evidence="4">zg-ZUI227</strain>
    </source>
</reference>
<dbReference type="Proteomes" id="UP000676885">
    <property type="component" value="Chromosome"/>
</dbReference>
<feature type="compositionally biased region" description="Low complexity" evidence="1">
    <location>
        <begin position="69"/>
        <end position="94"/>
    </location>
</feature>
<feature type="compositionally biased region" description="Basic and acidic residues" evidence="1">
    <location>
        <begin position="156"/>
        <end position="166"/>
    </location>
</feature>
<organism evidence="3 4">
    <name type="scientific">Arthrobacter jiangjiafuii</name>
    <dbReference type="NCBI Taxonomy" id="2817475"/>
    <lineage>
        <taxon>Bacteria</taxon>
        <taxon>Bacillati</taxon>
        <taxon>Actinomycetota</taxon>
        <taxon>Actinomycetes</taxon>
        <taxon>Micrococcales</taxon>
        <taxon>Micrococcaceae</taxon>
        <taxon>Arthrobacter</taxon>
    </lineage>
</organism>
<sequence>MTNGPESADAPRRSRRAADVPVDAAAGPRERESQQRARDREALRAYKALADKQSRLDESATPPTRRQLRLAQQQQRAAAAGGGSPAAASSAPAQDTPAQDKPVRESSAAARPAAGAKPAAAAKPATAEAPSRRASANAGSSPASAPAAPSTPANRPGDHAAGEGSRRERRRRALQEEPAPRSTPAAERSPEAKTPATPAPPAAPPAPAADANADVAGMTVEQALLAREALQAQARNQVAAMEAVADADPHAVDLELLAQQKALAERAAVLNRRTQNIQRLSQENEQRKPSSNDPTTAHNLAMVTPLEFVRVPGVDRPMMKRPPTSHVPIVTSNTPKQRQQGVPAAPQGSPRGADKRFELRRPSGAGDVRHSRILARADALVNAPLDPAEGAKPIGARSAFGLDPLDVMTAGLGRTRRLRFVSLGIGGLGLLALIISVVMTIGGFGS</sequence>
<keyword evidence="2" id="KW-0812">Transmembrane</keyword>
<feature type="region of interest" description="Disordered" evidence="1">
    <location>
        <begin position="278"/>
        <end position="298"/>
    </location>
</feature>
<keyword evidence="2" id="KW-1133">Transmembrane helix</keyword>
<evidence type="ECO:0000256" key="2">
    <source>
        <dbReference type="SAM" id="Phobius"/>
    </source>
</evidence>
<keyword evidence="4" id="KW-1185">Reference proteome</keyword>
<feature type="region of interest" description="Disordered" evidence="1">
    <location>
        <begin position="315"/>
        <end position="357"/>
    </location>
</feature>